<keyword evidence="7 12" id="KW-0822">Tryptophan biosynthesis</keyword>
<dbReference type="Proteomes" id="UP000019434">
    <property type="component" value="Chromosome"/>
</dbReference>
<dbReference type="PROSITE" id="PS00168">
    <property type="entry name" value="TRP_SYNTHASE_BETA"/>
    <property type="match status" value="1"/>
</dbReference>
<dbReference type="InterPro" id="IPR006653">
    <property type="entry name" value="Trp_synth_b_CS"/>
</dbReference>
<dbReference type="InterPro" id="IPR036052">
    <property type="entry name" value="TrpB-like_PALP_sf"/>
</dbReference>
<sequence>MKAVLPDSKIPKRWYNILPDLPEPLAPPLDPETDEPMGPEKLLRIFAEELVKQEMSTERYIEIPKKVRELYAKIGRPTPLFRATNLEKALGTSAKIYFKYEGATVTGSHKINTALAQAYYAKEQGIERLVTETGAGQWGTALSLAGALLGLKVRVYMARASYFQKPYRKTIMRLYGAEIYPSPSDRTEIGRKFLSEDPNHPGGLGIAISEAIEDVLRDEKARYALGSVLNHVLMHQTVIGLEAIEQMKEFEEPDVIVGCVGGGSNFAGLAYPFVRDVLSGKKEYEFIAVEPKAAPSMTRGVYKYDFGDSGGYTPKMKMHTLGHTYYVPPIHAGGLRYHGLAPTLSVLINHGIVRPVAYHQNEVFQAAELFAKTEGIIPAPESAHAIKGVIDRALKAKEEGKEEVILFNLSGHGLLDLKGYEDYLDGKLEDYEPDYFPALETP</sequence>
<evidence type="ECO:0000256" key="2">
    <source>
        <dbReference type="ARBA" id="ARBA00002786"/>
    </source>
</evidence>
<evidence type="ECO:0000256" key="8">
    <source>
        <dbReference type="ARBA" id="ARBA00022898"/>
    </source>
</evidence>
<dbReference type="InterPro" id="IPR006316">
    <property type="entry name" value="Trp_synth_b-like"/>
</dbReference>
<evidence type="ECO:0000256" key="12">
    <source>
        <dbReference type="HAMAP-Rule" id="MF_00133"/>
    </source>
</evidence>
<dbReference type="GO" id="GO:0052684">
    <property type="term" value="F:L-serine hydro-lyase (adding indole, L-tryptophan-forming) activity"/>
    <property type="evidence" value="ECO:0007669"/>
    <property type="project" value="TreeGrafter"/>
</dbReference>
<evidence type="ECO:0000313" key="14">
    <source>
        <dbReference type="EMBL" id="AHL23839.1"/>
    </source>
</evidence>
<dbReference type="eggNOG" id="arCOG01432">
    <property type="taxonomic scope" value="Archaea"/>
</dbReference>
<reference evidence="14 15" key="1">
    <citation type="submission" date="2014-02" db="EMBL/GenBank/DDBJ databases">
        <title>Genome Sequence of an Hyperthermophilic Archaeon, Thermococcus nautili 30-1, producing viral vesicles.</title>
        <authorList>
            <person name="Oberto J."/>
            <person name="Gaudin M."/>
            <person name="Cossu M."/>
            <person name="Gorlas A."/>
            <person name="Slesarev A."/>
            <person name="Marguet E."/>
            <person name="Forterre P."/>
        </authorList>
    </citation>
    <scope>NUCLEOTIDE SEQUENCE [LARGE SCALE GENOMIC DNA]</scope>
    <source>
        <strain evidence="14 15">30-1</strain>
    </source>
</reference>
<dbReference type="HOGENOM" id="CLU_042858_1_0_2"/>
<dbReference type="NCBIfam" id="NF009057">
    <property type="entry name" value="PRK12391.1"/>
    <property type="match status" value="1"/>
</dbReference>
<comment type="catalytic activity">
    <reaction evidence="11 12">
        <text>(1S,2R)-1-C-(indol-3-yl)glycerol 3-phosphate + L-serine = D-glyceraldehyde 3-phosphate + L-tryptophan + H2O</text>
        <dbReference type="Rhea" id="RHEA:10532"/>
        <dbReference type="ChEBI" id="CHEBI:15377"/>
        <dbReference type="ChEBI" id="CHEBI:33384"/>
        <dbReference type="ChEBI" id="CHEBI:57912"/>
        <dbReference type="ChEBI" id="CHEBI:58866"/>
        <dbReference type="ChEBI" id="CHEBI:59776"/>
        <dbReference type="EC" id="4.2.1.20"/>
    </reaction>
</comment>
<dbReference type="GO" id="GO:0005737">
    <property type="term" value="C:cytoplasm"/>
    <property type="evidence" value="ECO:0007669"/>
    <property type="project" value="TreeGrafter"/>
</dbReference>
<dbReference type="NCBIfam" id="TIGR01415">
    <property type="entry name" value="trpB_rel"/>
    <property type="match status" value="1"/>
</dbReference>
<keyword evidence="15" id="KW-1185">Reference proteome</keyword>
<dbReference type="GO" id="GO:0004834">
    <property type="term" value="F:tryptophan synthase activity"/>
    <property type="evidence" value="ECO:0007669"/>
    <property type="project" value="UniProtKB-UniRule"/>
</dbReference>
<organism evidence="14 15">
    <name type="scientific">Thermococcus nautili</name>
    <dbReference type="NCBI Taxonomy" id="195522"/>
    <lineage>
        <taxon>Archaea</taxon>
        <taxon>Methanobacteriati</taxon>
        <taxon>Methanobacteriota</taxon>
        <taxon>Thermococci</taxon>
        <taxon>Thermococcales</taxon>
        <taxon>Thermococcaceae</taxon>
        <taxon>Thermococcus</taxon>
    </lineage>
</organism>
<evidence type="ECO:0000256" key="7">
    <source>
        <dbReference type="ARBA" id="ARBA00022822"/>
    </source>
</evidence>
<keyword evidence="10 12" id="KW-0456">Lyase</keyword>
<name>W8PP89_9EURY</name>
<dbReference type="GeneID" id="24958413"/>
<dbReference type="SUPFAM" id="SSF53686">
    <property type="entry name" value="Tryptophan synthase beta subunit-like PLP-dependent enzymes"/>
    <property type="match status" value="1"/>
</dbReference>
<evidence type="ECO:0000313" key="15">
    <source>
        <dbReference type="Proteomes" id="UP000019434"/>
    </source>
</evidence>
<dbReference type="EC" id="4.2.1.20" evidence="12"/>
<comment type="pathway">
    <text evidence="3 12">Amino-acid biosynthesis; L-tryptophan biosynthesis; L-tryptophan from chorismate: step 5/5.</text>
</comment>
<comment type="cofactor">
    <cofactor evidence="1 12">
        <name>pyridoxal 5'-phosphate</name>
        <dbReference type="ChEBI" id="CHEBI:597326"/>
    </cofactor>
</comment>
<dbReference type="EMBL" id="CP007264">
    <property type="protein sequence ID" value="AHL23839.1"/>
    <property type="molecule type" value="Genomic_DNA"/>
</dbReference>
<feature type="domain" description="Tryptophan synthase beta chain-like PALP" evidence="13">
    <location>
        <begin position="75"/>
        <end position="411"/>
    </location>
</feature>
<feature type="modified residue" description="N6-(pyridoxal phosphate)lysine" evidence="12">
    <location>
        <position position="110"/>
    </location>
</feature>
<dbReference type="STRING" id="195522.BD01_2251"/>
<keyword evidence="8 12" id="KW-0663">Pyridoxal phosphate</keyword>
<dbReference type="OrthoDB" id="371827at2157"/>
<dbReference type="AlphaFoldDB" id="W8PP89"/>
<keyword evidence="6 12" id="KW-0028">Amino-acid biosynthesis</keyword>
<evidence type="ECO:0000256" key="11">
    <source>
        <dbReference type="ARBA" id="ARBA00049047"/>
    </source>
</evidence>
<comment type="subunit">
    <text evidence="5 12">Tetramer of two alpha and two beta chains.</text>
</comment>
<dbReference type="GO" id="GO:0030170">
    <property type="term" value="F:pyridoxal phosphate binding"/>
    <property type="evidence" value="ECO:0007669"/>
    <property type="project" value="InterPro"/>
</dbReference>
<gene>
    <name evidence="12" type="primary">trpB</name>
    <name evidence="14" type="ORF">BD01_2251</name>
</gene>
<evidence type="ECO:0000256" key="10">
    <source>
        <dbReference type="ARBA" id="ARBA00023239"/>
    </source>
</evidence>
<dbReference type="UniPathway" id="UPA00035">
    <property type="reaction ID" value="UER00044"/>
</dbReference>
<evidence type="ECO:0000256" key="5">
    <source>
        <dbReference type="ARBA" id="ARBA00011270"/>
    </source>
</evidence>
<dbReference type="PANTHER" id="PTHR48077">
    <property type="entry name" value="TRYPTOPHAN SYNTHASE-RELATED"/>
    <property type="match status" value="1"/>
</dbReference>
<comment type="function">
    <text evidence="2 12">The beta subunit is responsible for the synthesis of L-tryptophan from indole and L-serine.</text>
</comment>
<evidence type="ECO:0000256" key="3">
    <source>
        <dbReference type="ARBA" id="ARBA00004733"/>
    </source>
</evidence>
<dbReference type="InterPro" id="IPR001926">
    <property type="entry name" value="TrpB-like_PALP"/>
</dbReference>
<dbReference type="CDD" id="cd06446">
    <property type="entry name" value="Trp-synth_B"/>
    <property type="match status" value="1"/>
</dbReference>
<evidence type="ECO:0000256" key="9">
    <source>
        <dbReference type="ARBA" id="ARBA00023141"/>
    </source>
</evidence>
<keyword evidence="9 12" id="KW-0057">Aromatic amino acid biosynthesis</keyword>
<dbReference type="PIRSF" id="PIRSF500824">
    <property type="entry name" value="TrpB_prok"/>
    <property type="match status" value="1"/>
</dbReference>
<dbReference type="KEGG" id="tnu:BD01_2251"/>
<dbReference type="Pfam" id="PF00291">
    <property type="entry name" value="PALP"/>
    <property type="match status" value="1"/>
</dbReference>
<dbReference type="PANTHER" id="PTHR48077:SF6">
    <property type="entry name" value="TRYPTOPHAN SYNTHASE"/>
    <property type="match status" value="1"/>
</dbReference>
<comment type="similarity">
    <text evidence="4 12">Belongs to the TrpB family.</text>
</comment>
<evidence type="ECO:0000256" key="1">
    <source>
        <dbReference type="ARBA" id="ARBA00001933"/>
    </source>
</evidence>
<accession>W8PP89</accession>
<dbReference type="InterPro" id="IPR006654">
    <property type="entry name" value="Trp_synth_beta"/>
</dbReference>
<dbReference type="PIRSF" id="PIRSF001413">
    <property type="entry name" value="Trp_syn_beta"/>
    <property type="match status" value="1"/>
</dbReference>
<proteinExistence type="inferred from homology"/>
<dbReference type="InterPro" id="IPR023026">
    <property type="entry name" value="Trp_synth_beta/beta-like"/>
</dbReference>
<evidence type="ECO:0000256" key="6">
    <source>
        <dbReference type="ARBA" id="ARBA00022605"/>
    </source>
</evidence>
<protein>
    <recommendedName>
        <fullName evidence="12">Tryptophan synthase beta chain</fullName>
        <ecNumber evidence="12">4.2.1.20</ecNumber>
    </recommendedName>
</protein>
<dbReference type="Gene3D" id="3.40.50.1100">
    <property type="match status" value="2"/>
</dbReference>
<dbReference type="HAMAP" id="MF_00133">
    <property type="entry name" value="Trp_synth_beta"/>
    <property type="match status" value="1"/>
</dbReference>
<evidence type="ECO:0000259" key="13">
    <source>
        <dbReference type="Pfam" id="PF00291"/>
    </source>
</evidence>
<evidence type="ECO:0000256" key="4">
    <source>
        <dbReference type="ARBA" id="ARBA00009982"/>
    </source>
</evidence>
<dbReference type="RefSeq" id="WP_042692992.1">
    <property type="nucleotide sequence ID" value="NZ_CP007264.1"/>
</dbReference>